<dbReference type="OrthoDB" id="9779889at2"/>
<dbReference type="Proteomes" id="UP000181901">
    <property type="component" value="Unassembled WGS sequence"/>
</dbReference>
<comment type="caution">
    <text evidence="5">The sequence shown here is derived from an EMBL/GenBank/DDBJ whole genome shotgun (WGS) entry which is preliminary data.</text>
</comment>
<dbReference type="InterPro" id="IPR008971">
    <property type="entry name" value="HSP40/DnaJ_pept-bd"/>
</dbReference>
<feature type="domain" description="J" evidence="4">
    <location>
        <begin position="5"/>
        <end position="70"/>
    </location>
</feature>
<evidence type="ECO:0000313" key="6">
    <source>
        <dbReference type="Proteomes" id="UP000181901"/>
    </source>
</evidence>
<dbReference type="GO" id="GO:0003677">
    <property type="term" value="F:DNA binding"/>
    <property type="evidence" value="ECO:0007669"/>
    <property type="project" value="UniProtKB-KW"/>
</dbReference>
<dbReference type="SUPFAM" id="SSF49493">
    <property type="entry name" value="HSP40/DnaJ peptide-binding domain"/>
    <property type="match status" value="2"/>
</dbReference>
<organism evidence="5 6">
    <name type="scientific">Pseudodesulfovibrio hydrargyri</name>
    <dbReference type="NCBI Taxonomy" id="2125990"/>
    <lineage>
        <taxon>Bacteria</taxon>
        <taxon>Pseudomonadati</taxon>
        <taxon>Thermodesulfobacteriota</taxon>
        <taxon>Desulfovibrionia</taxon>
        <taxon>Desulfovibrionales</taxon>
        <taxon>Desulfovibrionaceae</taxon>
    </lineage>
</organism>
<accession>A0A1J5MZA3</accession>
<dbReference type="CDD" id="cd06257">
    <property type="entry name" value="DnaJ"/>
    <property type="match status" value="1"/>
</dbReference>
<dbReference type="SUPFAM" id="SSF46565">
    <property type="entry name" value="Chaperone J-domain"/>
    <property type="match status" value="1"/>
</dbReference>
<dbReference type="GO" id="GO:0042026">
    <property type="term" value="P:protein refolding"/>
    <property type="evidence" value="ECO:0007669"/>
    <property type="project" value="TreeGrafter"/>
</dbReference>
<proteinExistence type="predicted"/>
<dbReference type="AlphaFoldDB" id="A0A1J5MZA3"/>
<dbReference type="InterPro" id="IPR036869">
    <property type="entry name" value="J_dom_sf"/>
</dbReference>
<keyword evidence="1" id="KW-0963">Cytoplasm</keyword>
<dbReference type="CDD" id="cd10747">
    <property type="entry name" value="DnaJ_C"/>
    <property type="match status" value="1"/>
</dbReference>
<dbReference type="GO" id="GO:0005737">
    <property type="term" value="C:cytoplasm"/>
    <property type="evidence" value="ECO:0007669"/>
    <property type="project" value="TreeGrafter"/>
</dbReference>
<evidence type="ECO:0000256" key="1">
    <source>
        <dbReference type="ARBA" id="ARBA00022490"/>
    </source>
</evidence>
<dbReference type="Pfam" id="PF01556">
    <property type="entry name" value="DnaJ_C"/>
    <property type="match status" value="1"/>
</dbReference>
<dbReference type="SMART" id="SM00271">
    <property type="entry name" value="DnaJ"/>
    <property type="match status" value="1"/>
</dbReference>
<dbReference type="Gene3D" id="1.10.287.110">
    <property type="entry name" value="DnaJ domain"/>
    <property type="match status" value="1"/>
</dbReference>
<dbReference type="InterPro" id="IPR002939">
    <property type="entry name" value="DnaJ_C"/>
</dbReference>
<name>A0A1J5MZA3_9BACT</name>
<dbReference type="GO" id="GO:0051082">
    <property type="term" value="F:unfolded protein binding"/>
    <property type="evidence" value="ECO:0007669"/>
    <property type="project" value="InterPro"/>
</dbReference>
<evidence type="ECO:0000256" key="3">
    <source>
        <dbReference type="ARBA" id="ARBA00023186"/>
    </source>
</evidence>
<reference evidence="5 6" key="1">
    <citation type="submission" date="2015-09" db="EMBL/GenBank/DDBJ databases">
        <title>Genome of Desulfovibrio dechloracetivorans BerOc1, a mercury methylating strain isolated from highly hydrocarbons and metals contaminated coastal sediments.</title>
        <authorList>
            <person name="Goni Urriza M."/>
            <person name="Gassie C."/>
            <person name="Bouchez O."/>
            <person name="Klopp C."/>
            <person name="Ranchou-Peyruse A."/>
            <person name="Remy G."/>
        </authorList>
    </citation>
    <scope>NUCLEOTIDE SEQUENCE [LARGE SCALE GENOMIC DNA]</scope>
    <source>
        <strain evidence="5 6">BerOc1</strain>
    </source>
</reference>
<dbReference type="InterPro" id="IPR018253">
    <property type="entry name" value="DnaJ_domain_CS"/>
</dbReference>
<dbReference type="PROSITE" id="PS00636">
    <property type="entry name" value="DNAJ_1"/>
    <property type="match status" value="1"/>
</dbReference>
<keyword evidence="2 5" id="KW-0238">DNA-binding</keyword>
<dbReference type="PANTHER" id="PTHR43096:SF52">
    <property type="entry name" value="DNAJ HOMOLOG 1, MITOCHONDRIAL-RELATED"/>
    <property type="match status" value="1"/>
</dbReference>
<evidence type="ECO:0000259" key="4">
    <source>
        <dbReference type="PROSITE" id="PS50076"/>
    </source>
</evidence>
<dbReference type="PANTHER" id="PTHR43096">
    <property type="entry name" value="DNAJ HOMOLOG 1, MITOCHONDRIAL-RELATED"/>
    <property type="match status" value="1"/>
</dbReference>
<gene>
    <name evidence="5" type="primary">cbpA</name>
    <name evidence="5" type="ORF">BerOc1_03101</name>
</gene>
<dbReference type="InterPro" id="IPR001623">
    <property type="entry name" value="DnaJ_domain"/>
</dbReference>
<evidence type="ECO:0000313" key="5">
    <source>
        <dbReference type="EMBL" id="OIQ51156.1"/>
    </source>
</evidence>
<keyword evidence="6" id="KW-1185">Reference proteome</keyword>
<evidence type="ECO:0000256" key="2">
    <source>
        <dbReference type="ARBA" id="ARBA00023125"/>
    </source>
</evidence>
<dbReference type="FunFam" id="2.60.260.20:FF:000008">
    <property type="entry name" value="Curved DNA-binding protein"/>
    <property type="match status" value="1"/>
</dbReference>
<dbReference type="PROSITE" id="PS50076">
    <property type="entry name" value="DNAJ_2"/>
    <property type="match status" value="1"/>
</dbReference>
<dbReference type="Pfam" id="PF00226">
    <property type="entry name" value="DnaJ"/>
    <property type="match status" value="1"/>
</dbReference>
<dbReference type="PRINTS" id="PR00625">
    <property type="entry name" value="JDOMAIN"/>
</dbReference>
<dbReference type="FunFam" id="2.60.260.20:FF:000013">
    <property type="entry name" value="DnaJ subfamily B member 11"/>
    <property type="match status" value="1"/>
</dbReference>
<protein>
    <submittedName>
        <fullName evidence="5">Curved DNA-binding protein</fullName>
    </submittedName>
</protein>
<dbReference type="Gene3D" id="2.60.260.20">
    <property type="entry name" value="Urease metallochaperone UreE, N-terminal domain"/>
    <property type="match status" value="2"/>
</dbReference>
<dbReference type="RefSeq" id="WP_071546534.1">
    <property type="nucleotide sequence ID" value="NZ_LKAQ01000004.1"/>
</dbReference>
<sequence length="326" mass="35744">MEYRDYYKLLGVSRSASKEEIGKAFKKLARKYHPDLNPNDKDAEDKFKEINEAYEVLKDEKKRKLYDQFGSNWEHGQNFQPPPGYENVHFGGGGGFGGGGAGFSDFFETIFGGGGGGFRGGFQSGGFSQGDFGGDYQRRPRRGADSEASYELTLEEAYRGGKKSITLQEQTSGPDGIPRMTTKTLEVTVPAGIKDGQKIRLAGQGNPGLNGGAKGDLYLKIRLMPHHLFKISESDVILDLPLSPWEAALGTTARIPTLDGAVEMKIPPGIGSGKKLRVKGRGLGAGARKGDQFVRIMIQVPERLSAEERDLFEQLQKVSDFKPRNF</sequence>
<keyword evidence="3" id="KW-0143">Chaperone</keyword>
<dbReference type="EMBL" id="LKAQ01000004">
    <property type="protein sequence ID" value="OIQ51156.1"/>
    <property type="molecule type" value="Genomic_DNA"/>
</dbReference>